<dbReference type="Proteomes" id="UP001565368">
    <property type="component" value="Unassembled WGS sequence"/>
</dbReference>
<dbReference type="SMART" id="SM00535">
    <property type="entry name" value="RIBOc"/>
    <property type="match status" value="1"/>
</dbReference>
<dbReference type="InterPro" id="IPR000999">
    <property type="entry name" value="RNase_III_dom"/>
</dbReference>
<dbReference type="EMBL" id="JBBXJM010000006">
    <property type="protein sequence ID" value="KAL1405964.1"/>
    <property type="molecule type" value="Genomic_DNA"/>
</dbReference>
<dbReference type="GeneID" id="95988689"/>
<dbReference type="PANTHER" id="PTHR14950">
    <property type="entry name" value="DICER-RELATED"/>
    <property type="match status" value="1"/>
</dbReference>
<dbReference type="RefSeq" id="XP_069205908.1">
    <property type="nucleotide sequence ID" value="XM_069356067.1"/>
</dbReference>
<feature type="region of interest" description="Disordered" evidence="2">
    <location>
        <begin position="68"/>
        <end position="112"/>
    </location>
</feature>
<evidence type="ECO:0000313" key="5">
    <source>
        <dbReference type="Proteomes" id="UP001565368"/>
    </source>
</evidence>
<feature type="compositionally biased region" description="Acidic residues" evidence="2">
    <location>
        <begin position="90"/>
        <end position="112"/>
    </location>
</feature>
<feature type="domain" description="RNase III" evidence="3">
    <location>
        <begin position="188"/>
        <end position="308"/>
    </location>
</feature>
<dbReference type="Pfam" id="PF00636">
    <property type="entry name" value="Ribonuclease_3"/>
    <property type="match status" value="1"/>
</dbReference>
<feature type="compositionally biased region" description="Pro residues" evidence="2">
    <location>
        <begin position="24"/>
        <end position="42"/>
    </location>
</feature>
<accession>A0ABR3PU50</accession>
<dbReference type="CDD" id="cd00593">
    <property type="entry name" value="RIBOc"/>
    <property type="match status" value="1"/>
</dbReference>
<protein>
    <recommendedName>
        <fullName evidence="3">RNase III domain-containing protein</fullName>
    </recommendedName>
</protein>
<name>A0ABR3PU50_9TREE</name>
<feature type="region of interest" description="Disordered" evidence="2">
    <location>
        <begin position="1"/>
        <end position="46"/>
    </location>
</feature>
<dbReference type="PANTHER" id="PTHR14950:SF37">
    <property type="entry name" value="ENDORIBONUCLEASE DICER"/>
    <property type="match status" value="1"/>
</dbReference>
<organism evidence="4 5">
    <name type="scientific">Vanrija albida</name>
    <dbReference type="NCBI Taxonomy" id="181172"/>
    <lineage>
        <taxon>Eukaryota</taxon>
        <taxon>Fungi</taxon>
        <taxon>Dikarya</taxon>
        <taxon>Basidiomycota</taxon>
        <taxon>Agaricomycotina</taxon>
        <taxon>Tremellomycetes</taxon>
        <taxon>Trichosporonales</taxon>
        <taxon>Trichosporonaceae</taxon>
        <taxon>Vanrija</taxon>
    </lineage>
</organism>
<evidence type="ECO:0000313" key="4">
    <source>
        <dbReference type="EMBL" id="KAL1405964.1"/>
    </source>
</evidence>
<comment type="caution">
    <text evidence="4">The sequence shown here is derived from an EMBL/GenBank/DDBJ whole genome shotgun (WGS) entry which is preliminary data.</text>
</comment>
<evidence type="ECO:0000256" key="1">
    <source>
        <dbReference type="ARBA" id="ARBA00022801"/>
    </source>
</evidence>
<reference evidence="4 5" key="1">
    <citation type="submission" date="2023-08" db="EMBL/GenBank/DDBJ databases">
        <title>Annotated Genome Sequence of Vanrija albida AlHP1.</title>
        <authorList>
            <person name="Herzog R."/>
        </authorList>
    </citation>
    <scope>NUCLEOTIDE SEQUENCE [LARGE SCALE GENOMIC DNA]</scope>
    <source>
        <strain evidence="4 5">AlHP1</strain>
    </source>
</reference>
<dbReference type="InterPro" id="IPR036389">
    <property type="entry name" value="RNase_III_sf"/>
</dbReference>
<dbReference type="SUPFAM" id="SSF69065">
    <property type="entry name" value="RNase III domain-like"/>
    <property type="match status" value="1"/>
</dbReference>
<keyword evidence="1" id="KW-0378">Hydrolase</keyword>
<keyword evidence="5" id="KW-1185">Reference proteome</keyword>
<sequence length="449" mass="46706">MPTSQAPHPRSPPTPTSADLGPAPAVPPKPPPSAPQLPPKPAAAPSALTATLGRAVIDEFVPRPGLLALLGDPAWAKGKGVKRKARSEGEGEGGEEGEGDEDEDEEGGEAGDEEGAVVHADLTSARRVAVPTPSAPTTVLRAAAALLPAPIPSKRAKRRRGARAGLLPAERLPPMPLPPLPPILDPALAARVFTHPSHLEGTRAARAPFEAPDDAGHYEKLEHVGDAVLGMVVTCWLHEIRPGFPCGTATKLKSHLVSNGTLSHLSGLYGLPARMRADARLAPVLRAQTDVRAALFEAYVAAVLFSYPAESRFSTGLAVVSGWLREMYDPLFDFFYAHMAAEAAAHAAAVALAPDGVVLAAADPAELDRVDALAEGMALLVGTWARSRARSASYAVARAETGAGALWSVTCLVDGVEMGSATRAVKNRARNAAAWEAAVKLGLTADTTF</sequence>
<evidence type="ECO:0000256" key="2">
    <source>
        <dbReference type="SAM" id="MobiDB-lite"/>
    </source>
</evidence>
<dbReference type="PROSITE" id="PS50142">
    <property type="entry name" value="RNASE_3_2"/>
    <property type="match status" value="1"/>
</dbReference>
<proteinExistence type="predicted"/>
<dbReference type="Gene3D" id="1.10.1520.10">
    <property type="entry name" value="Ribonuclease III domain"/>
    <property type="match status" value="1"/>
</dbReference>
<gene>
    <name evidence="4" type="ORF">Q8F55_007646</name>
</gene>
<evidence type="ECO:0000259" key="3">
    <source>
        <dbReference type="PROSITE" id="PS50142"/>
    </source>
</evidence>